<keyword evidence="5" id="KW-1185">Reference proteome</keyword>
<feature type="region of interest" description="Disordered" evidence="2">
    <location>
        <begin position="1"/>
        <end position="140"/>
    </location>
</feature>
<dbReference type="Gene3D" id="3.40.50.300">
    <property type="entry name" value="P-loop containing nucleotide triphosphate hydrolases"/>
    <property type="match status" value="1"/>
</dbReference>
<feature type="compositionally biased region" description="Low complexity" evidence="2">
    <location>
        <begin position="91"/>
        <end position="120"/>
    </location>
</feature>
<dbReference type="SUPFAM" id="SSF52540">
    <property type="entry name" value="P-loop containing nucleoside triphosphate hydrolases"/>
    <property type="match status" value="1"/>
</dbReference>
<feature type="domain" description="Bacterial type II secretion system protein E" evidence="3">
    <location>
        <begin position="207"/>
        <end position="488"/>
    </location>
</feature>
<evidence type="ECO:0000259" key="3">
    <source>
        <dbReference type="Pfam" id="PF00437"/>
    </source>
</evidence>
<organism evidence="4 5">
    <name type="scientific">Tepidiforma flava</name>
    <dbReference type="NCBI Taxonomy" id="3004094"/>
    <lineage>
        <taxon>Bacteria</taxon>
        <taxon>Bacillati</taxon>
        <taxon>Chloroflexota</taxon>
        <taxon>Tepidiformia</taxon>
        <taxon>Tepidiformales</taxon>
        <taxon>Tepidiformaceae</taxon>
        <taxon>Tepidiforma</taxon>
    </lineage>
</organism>
<dbReference type="RefSeq" id="WP_270056105.1">
    <property type="nucleotide sequence ID" value="NZ_CP115149.1"/>
</dbReference>
<dbReference type="EMBL" id="CP115149">
    <property type="protein sequence ID" value="WBL35579.1"/>
    <property type="molecule type" value="Genomic_DNA"/>
</dbReference>
<dbReference type="CDD" id="cd01130">
    <property type="entry name" value="VirB11-like_ATPase"/>
    <property type="match status" value="1"/>
</dbReference>
<dbReference type="Gene3D" id="3.30.450.380">
    <property type="match status" value="1"/>
</dbReference>
<dbReference type="Pfam" id="PF00437">
    <property type="entry name" value="T2SSE"/>
    <property type="match status" value="1"/>
</dbReference>
<dbReference type="InterPro" id="IPR050921">
    <property type="entry name" value="T4SS_GSP_E_ATPase"/>
</dbReference>
<evidence type="ECO:0000256" key="2">
    <source>
        <dbReference type="SAM" id="MobiDB-lite"/>
    </source>
</evidence>
<feature type="compositionally biased region" description="Basic and acidic residues" evidence="2">
    <location>
        <begin position="1"/>
        <end position="17"/>
    </location>
</feature>
<accession>A0ABY7M4X5</accession>
<proteinExistence type="inferred from homology"/>
<sequence>MPDDFRERRAAGGEERPAFGWGARRRLLPGDQGAGPRPEGQQPPANPGPAQPIGNPEALKLRPSGQLGRPSTGKPWGHIEPAAPPPPPGIPGQQRAGGLLRPSAAQPAPAAAPDAPQGAPLRPVRPVQVDAPGGRAQGANPVAEATKIRLHELLIEELEHGALEGLAPEQQREAVIKAARELLVQEGLQLGGMSRDELLEAVADEALGLGPLEPLLRDPSISEVMVNDIDKVYFEREGRIFRSPVRFRDKQHVMRIIERIVAPLGRRIDESSPMVDARLPDGSRVNITIPPASPKAPTITIRKFRADKMRMADLIAVGALSEQTAEFLAMCVRAHLNIIISGGTGTGKTTILNALSAFIPNTERIITIEDPAELRLQQDHVITLEARPASIEGKNQIKQRDLVRNCLRMRPDRIIVGEVRGEEAFDMLQAMNTGHDGSISTIHANNPREALSRLENMVLMAGMDLPSRAIREQIASAIHIFIQLSRLQDGSRKVTHVTEVSGMEGDTITLQDIFLFKLDRVDEDGKVHGSMRPTGIRPGFAHKFAIAGIELPNNLFGTGEGW</sequence>
<comment type="similarity">
    <text evidence="1">Belongs to the GSP E family.</text>
</comment>
<reference evidence="4 5" key="1">
    <citation type="journal article" date="2023" name="ISME J.">
        <title>Thermophilic Dehalococcoidia with unusual traits shed light on an unexpected past.</title>
        <authorList>
            <person name="Palmer M."/>
            <person name="Covington J.K."/>
            <person name="Zhou E.M."/>
            <person name="Thomas S.C."/>
            <person name="Habib N."/>
            <person name="Seymour C.O."/>
            <person name="Lai D."/>
            <person name="Johnston J."/>
            <person name="Hashimi A."/>
            <person name="Jiao J.Y."/>
            <person name="Muok A.R."/>
            <person name="Liu L."/>
            <person name="Xian W.D."/>
            <person name="Zhi X.Y."/>
            <person name="Li M.M."/>
            <person name="Silva L.P."/>
            <person name="Bowen B.P."/>
            <person name="Louie K."/>
            <person name="Briegel A."/>
            <person name="Pett-Ridge J."/>
            <person name="Weber P.K."/>
            <person name="Tocheva E.I."/>
            <person name="Woyke T."/>
            <person name="Northen T.R."/>
            <person name="Mayali X."/>
            <person name="Li W.J."/>
            <person name="Hedlund B.P."/>
        </authorList>
    </citation>
    <scope>NUCLEOTIDE SEQUENCE [LARGE SCALE GENOMIC DNA]</scope>
    <source>
        <strain evidence="4 5">YIM 72310</strain>
    </source>
</reference>
<dbReference type="InterPro" id="IPR001482">
    <property type="entry name" value="T2SS/T4SS_dom"/>
</dbReference>
<dbReference type="PANTHER" id="PTHR30486">
    <property type="entry name" value="TWITCHING MOTILITY PROTEIN PILT"/>
    <property type="match status" value="1"/>
</dbReference>
<evidence type="ECO:0000313" key="4">
    <source>
        <dbReference type="EMBL" id="WBL35579.1"/>
    </source>
</evidence>
<name>A0ABY7M4X5_9CHLR</name>
<dbReference type="InterPro" id="IPR027417">
    <property type="entry name" value="P-loop_NTPase"/>
</dbReference>
<protein>
    <submittedName>
        <fullName evidence="4">CpaF family protein</fullName>
    </submittedName>
</protein>
<dbReference type="PANTHER" id="PTHR30486:SF15">
    <property type="entry name" value="TYPE II_IV SECRETION SYSTEM ATPASE"/>
    <property type="match status" value="1"/>
</dbReference>
<gene>
    <name evidence="4" type="ORF">O0235_12470</name>
</gene>
<dbReference type="Proteomes" id="UP001212803">
    <property type="component" value="Chromosome"/>
</dbReference>
<evidence type="ECO:0000313" key="5">
    <source>
        <dbReference type="Proteomes" id="UP001212803"/>
    </source>
</evidence>
<evidence type="ECO:0000256" key="1">
    <source>
        <dbReference type="ARBA" id="ARBA00006611"/>
    </source>
</evidence>